<dbReference type="PROSITE" id="PS51819">
    <property type="entry name" value="VOC"/>
    <property type="match status" value="1"/>
</dbReference>
<dbReference type="SUPFAM" id="SSF54593">
    <property type="entry name" value="Glyoxalase/Bleomycin resistance protein/Dihydroxybiphenyl dioxygenase"/>
    <property type="match status" value="1"/>
</dbReference>
<dbReference type="Gene3D" id="3.10.180.10">
    <property type="entry name" value="2,3-Dihydroxybiphenyl 1,2-Dioxygenase, domain 1"/>
    <property type="match status" value="1"/>
</dbReference>
<protein>
    <recommendedName>
        <fullName evidence="1">VOC domain-containing protein</fullName>
    </recommendedName>
</protein>
<dbReference type="InterPro" id="IPR004360">
    <property type="entry name" value="Glyas_Fos-R_dOase_dom"/>
</dbReference>
<gene>
    <name evidence="2" type="ORF">AVDCRST_MAG55-16</name>
</gene>
<evidence type="ECO:0000259" key="1">
    <source>
        <dbReference type="PROSITE" id="PS51819"/>
    </source>
</evidence>
<name>A0A6J4NKA0_9ACTN</name>
<dbReference type="CDD" id="cd06587">
    <property type="entry name" value="VOC"/>
    <property type="match status" value="1"/>
</dbReference>
<dbReference type="InterPro" id="IPR037523">
    <property type="entry name" value="VOC_core"/>
</dbReference>
<reference evidence="2" key="1">
    <citation type="submission" date="2020-02" db="EMBL/GenBank/DDBJ databases">
        <authorList>
            <person name="Meier V. D."/>
        </authorList>
    </citation>
    <scope>NUCLEOTIDE SEQUENCE</scope>
    <source>
        <strain evidence="2">AVDCRST_MAG55</strain>
    </source>
</reference>
<feature type="domain" description="VOC" evidence="1">
    <location>
        <begin position="5"/>
        <end position="118"/>
    </location>
</feature>
<proteinExistence type="predicted"/>
<dbReference type="AlphaFoldDB" id="A0A6J4NKA0"/>
<dbReference type="Pfam" id="PF00903">
    <property type="entry name" value="Glyoxalase"/>
    <property type="match status" value="1"/>
</dbReference>
<dbReference type="InterPro" id="IPR029068">
    <property type="entry name" value="Glyas_Bleomycin-R_OHBP_Dase"/>
</dbReference>
<dbReference type="EMBL" id="CADCUZ010000001">
    <property type="protein sequence ID" value="CAA9389590.1"/>
    <property type="molecule type" value="Genomic_DNA"/>
</dbReference>
<sequence>MKAKRLAWLGTRTPEFEATTRFFGGPLGLHAEHTEPDFAVFRLPNGGKVEVFGPGDRDHEHFTTGPVAGFLVDDVEEARAELESAGISFIGPVHPYDQDSAWSHLVGPDGNVYEITRDGSRT</sequence>
<evidence type="ECO:0000313" key="2">
    <source>
        <dbReference type="EMBL" id="CAA9389590.1"/>
    </source>
</evidence>
<accession>A0A6J4NKA0</accession>
<organism evidence="2">
    <name type="scientific">uncultured Rubrobacteraceae bacterium</name>
    <dbReference type="NCBI Taxonomy" id="349277"/>
    <lineage>
        <taxon>Bacteria</taxon>
        <taxon>Bacillati</taxon>
        <taxon>Actinomycetota</taxon>
        <taxon>Rubrobacteria</taxon>
        <taxon>Rubrobacterales</taxon>
        <taxon>Rubrobacteraceae</taxon>
        <taxon>environmental samples</taxon>
    </lineage>
</organism>